<organism evidence="2 3">
    <name type="scientific">Rhodothalassium salexigens DSM 2132</name>
    <dbReference type="NCBI Taxonomy" id="1188247"/>
    <lineage>
        <taxon>Bacteria</taxon>
        <taxon>Pseudomonadati</taxon>
        <taxon>Pseudomonadota</taxon>
        <taxon>Alphaproteobacteria</taxon>
        <taxon>Rhodothalassiales</taxon>
        <taxon>Rhodothalassiaceae</taxon>
        <taxon>Rhodothalassium</taxon>
    </lineage>
</organism>
<evidence type="ECO:0000313" key="3">
    <source>
        <dbReference type="Proteomes" id="UP000295399"/>
    </source>
</evidence>
<evidence type="ECO:0000313" key="1">
    <source>
        <dbReference type="EMBL" id="TCP30748.1"/>
    </source>
</evidence>
<comment type="caution">
    <text evidence="2">The sequence shown here is derived from an EMBL/GenBank/DDBJ whole genome shotgun (WGS) entry which is preliminary data.</text>
</comment>
<proteinExistence type="predicted"/>
<gene>
    <name evidence="2" type="ORF">EV659_101501</name>
    <name evidence="1" type="ORF">EV659_1131</name>
</gene>
<keyword evidence="3" id="KW-1185">Reference proteome</keyword>
<reference evidence="2 3" key="1">
    <citation type="submission" date="2019-03" db="EMBL/GenBank/DDBJ databases">
        <title>Genomic Encyclopedia of Type Strains, Phase IV (KMG-IV): sequencing the most valuable type-strain genomes for metagenomic binning, comparative biology and taxonomic classification.</title>
        <authorList>
            <person name="Goeker M."/>
        </authorList>
    </citation>
    <scope>NUCLEOTIDE SEQUENCE [LARGE SCALE GENOMIC DNA]</scope>
    <source>
        <strain evidence="2 3">DSM 2132</strain>
    </source>
</reference>
<feature type="non-terminal residue" evidence="2">
    <location>
        <position position="1"/>
    </location>
</feature>
<dbReference type="EMBL" id="SLXO01000013">
    <property type="protein sequence ID" value="TCP30748.1"/>
    <property type="molecule type" value="Genomic_DNA"/>
</dbReference>
<name>A0A4R2PTW4_RHOSA</name>
<dbReference type="AlphaFoldDB" id="A0A4R2PTW4"/>
<evidence type="ECO:0000313" key="2">
    <source>
        <dbReference type="EMBL" id="TCP38594.1"/>
    </source>
</evidence>
<protein>
    <recommendedName>
        <fullName evidence="4">IS5/IS1182 family transposase</fullName>
    </recommendedName>
</protein>
<dbReference type="EMBL" id="SLXO01000001">
    <property type="protein sequence ID" value="TCP38594.1"/>
    <property type="molecule type" value="Genomic_DNA"/>
</dbReference>
<dbReference type="InParanoid" id="A0A4R2PTW4"/>
<dbReference type="Proteomes" id="UP000295399">
    <property type="component" value="Unassembled WGS sequence"/>
</dbReference>
<accession>A0A4R2PTW4</accession>
<sequence length="31" mass="3713">ATRYDKTADSYLGFIHLTSIRLWFRHFVNSP</sequence>
<evidence type="ECO:0008006" key="4">
    <source>
        <dbReference type="Google" id="ProtNLM"/>
    </source>
</evidence>